<dbReference type="SUPFAM" id="SSF81665">
    <property type="entry name" value="Calcium ATPase, transmembrane domain M"/>
    <property type="match status" value="1"/>
</dbReference>
<dbReference type="Gene3D" id="3.40.50.1000">
    <property type="entry name" value="HAD superfamily/HAD-like"/>
    <property type="match status" value="1"/>
</dbReference>
<evidence type="ECO:0000256" key="13">
    <source>
        <dbReference type="ARBA" id="ARBA00022840"/>
    </source>
</evidence>
<dbReference type="PROSITE" id="PS00154">
    <property type="entry name" value="ATPASE_E1_E2"/>
    <property type="match status" value="1"/>
</dbReference>
<dbReference type="GeneTree" id="ENSGT00940000165861"/>
<dbReference type="InterPro" id="IPR059000">
    <property type="entry name" value="ATPase_P-type_domA"/>
</dbReference>
<evidence type="ECO:0000256" key="16">
    <source>
        <dbReference type="ARBA" id="ARBA00022967"/>
    </source>
</evidence>
<dbReference type="InterPro" id="IPR018303">
    <property type="entry name" value="ATPase_P-typ_P_site"/>
</dbReference>
<keyword evidence="14" id="KW-0460">Magnesium</keyword>
<evidence type="ECO:0000256" key="4">
    <source>
        <dbReference type="ARBA" id="ARBA00005675"/>
    </source>
</evidence>
<evidence type="ECO:0000256" key="5">
    <source>
        <dbReference type="ARBA" id="ARBA00022448"/>
    </source>
</evidence>
<dbReference type="Proteomes" id="UP000314982">
    <property type="component" value="Unassembled WGS sequence"/>
</dbReference>
<keyword evidence="16" id="KW-1278">Translocase</keyword>
<comment type="cofactor">
    <cofactor evidence="1">
        <name>Mg(2+)</name>
        <dbReference type="ChEBI" id="CHEBI:18420"/>
    </cofactor>
</comment>
<feature type="transmembrane region" description="Helical" evidence="20">
    <location>
        <begin position="54"/>
        <end position="72"/>
    </location>
</feature>
<evidence type="ECO:0000256" key="7">
    <source>
        <dbReference type="ARBA" id="ARBA00022568"/>
    </source>
</evidence>
<dbReference type="InterPro" id="IPR023298">
    <property type="entry name" value="ATPase_P-typ_TM_dom_sf"/>
</dbReference>
<keyword evidence="18 20" id="KW-0406">Ion transport</keyword>
<evidence type="ECO:0000256" key="9">
    <source>
        <dbReference type="ARBA" id="ARBA00022723"/>
    </source>
</evidence>
<comment type="caution">
    <text evidence="20">Lacks conserved residue(s) required for the propagation of feature annotation.</text>
</comment>
<comment type="catalytic activity">
    <reaction evidence="20">
        <text>Ca(2+)(in) + ATP + H2O = Ca(2+)(out) + ADP + phosphate + H(+)</text>
        <dbReference type="Rhea" id="RHEA:18105"/>
        <dbReference type="ChEBI" id="CHEBI:15377"/>
        <dbReference type="ChEBI" id="CHEBI:15378"/>
        <dbReference type="ChEBI" id="CHEBI:29108"/>
        <dbReference type="ChEBI" id="CHEBI:30616"/>
        <dbReference type="ChEBI" id="CHEBI:43474"/>
        <dbReference type="ChEBI" id="CHEBI:456216"/>
        <dbReference type="EC" id="7.2.2.10"/>
    </reaction>
</comment>
<dbReference type="SFLD" id="SFLDS00003">
    <property type="entry name" value="Haloacid_Dehalogenase"/>
    <property type="match status" value="1"/>
</dbReference>
<evidence type="ECO:0000256" key="12">
    <source>
        <dbReference type="ARBA" id="ARBA00022837"/>
    </source>
</evidence>
<feature type="transmembrane region" description="Helical" evidence="20">
    <location>
        <begin position="254"/>
        <end position="272"/>
    </location>
</feature>
<keyword evidence="7 20" id="KW-0109">Calcium transport</keyword>
<dbReference type="InterPro" id="IPR006068">
    <property type="entry name" value="ATPase_P-typ_cation-transptr_C"/>
</dbReference>
<keyword evidence="6" id="KW-0597">Phosphoprotein</keyword>
<dbReference type="InterPro" id="IPR023214">
    <property type="entry name" value="HAD_sf"/>
</dbReference>
<evidence type="ECO:0000256" key="11">
    <source>
        <dbReference type="ARBA" id="ARBA00022824"/>
    </source>
</evidence>
<evidence type="ECO:0000256" key="1">
    <source>
        <dbReference type="ARBA" id="ARBA00001946"/>
    </source>
</evidence>
<feature type="transmembrane region" description="Helical" evidence="20">
    <location>
        <begin position="933"/>
        <end position="951"/>
    </location>
</feature>
<keyword evidence="19 20" id="KW-0472">Membrane</keyword>
<feature type="transmembrane region" description="Helical" evidence="20">
    <location>
        <begin position="834"/>
        <end position="858"/>
    </location>
</feature>
<dbReference type="InterPro" id="IPR023299">
    <property type="entry name" value="ATPase_P-typ_cyto_dom_N"/>
</dbReference>
<dbReference type="InterPro" id="IPR004014">
    <property type="entry name" value="ATPase_P-typ_cation-transptr_N"/>
</dbReference>
<dbReference type="Ensembl" id="ENSHHUT00000053968.1">
    <property type="protein sequence ID" value="ENSHHUP00000052130.1"/>
    <property type="gene ID" value="ENSHHUG00000031223.1"/>
</dbReference>
<dbReference type="Gene3D" id="2.70.150.10">
    <property type="entry name" value="Calcium-transporting ATPase, cytoplasmic transduction domain A"/>
    <property type="match status" value="1"/>
</dbReference>
<keyword evidence="8 20" id="KW-0812">Transmembrane</keyword>
<dbReference type="NCBIfam" id="TIGR01494">
    <property type="entry name" value="ATPase_P-type"/>
    <property type="match status" value="2"/>
</dbReference>
<dbReference type="InterPro" id="IPR001757">
    <property type="entry name" value="P_typ_ATPase"/>
</dbReference>
<feature type="domain" description="Cation-transporting P-type ATPase N-terminal" evidence="21">
    <location>
        <begin position="3"/>
        <end position="71"/>
    </location>
</feature>
<keyword evidence="12 20" id="KW-0106">Calcium</keyword>
<dbReference type="CDD" id="cd02083">
    <property type="entry name" value="P-type_ATPase_SERCA"/>
    <property type="match status" value="1"/>
</dbReference>
<evidence type="ECO:0000256" key="17">
    <source>
        <dbReference type="ARBA" id="ARBA00022989"/>
    </source>
</evidence>
<sequence length="1011" mass="111074">MDNAHTKTVEEVLGYFCVNESTGLSCEQLRKSKERWGPNGKSLWELVLEQFEDLLVRILLLAACISFTLAWFEEGEGTITAFVEPFVILLILIANAIVGVWQERNAENAIEALKEYEPEMGKVYRQDRKSVQRVRAKDLVPGDIVEVAVGDKVPADIRLTSIRSTTLRVDQSILTGESVSVIKHTDPVPDPRAVNQDKKNMLFSGTNIAAGRAIGVVVATGVQTEIGKIRDEMAATDPERTPLQQKLDQFGEQLSKVITVICVAVWGINVGHFNDPVHGGSWLRGAVYYFKIAVALAVAAIPEGLPAVITTCLALGTRRMARKNAIVRSLPSVETLGCTSVICSDKTGTLTTNQMSVHRIFVVDSVSGERCALSEFSVTGSTYAPEGEVYKDETVVKSSQYEGLVEMASICALCNDSSLDYNESKGVYEKVGEATETALCCLVEKMNVFDTDLRGLSAVERATACCSVIKQLMRKELTLEFSRDRKSMSVFCSPNKLSRSASGAKMFVKGAPESVLERCRWIRVNGGARVPMTPAGREQLQGTVREWATGRDTLRCLAMATRDSPPEIRSLNLENSATFADYESDLTFVGCVGMLDPPRKEVLGAVRMCRQAGIRVIMITGDNKGTAMSICRRVGIITEEEEEAGRDDPFSGGLTGREFDELPPHLQRQACRTGRCFARVEPTHKSRIVEYLQSLDDITAMTGDGVNDAPALKKAEIGIAMGSGTAVAKSASEMILADDNFSTIVAAVEEGRAIYNNMKQFIRYLISSNIGEVVCIFMTAALGMPEALIPVQLLWVNLVTDGFPATALGFNPPDLDIMSRPPRSPKEPLISRWLFCRYLIVGCYVGAATVGAAAWWFMAAHDGPKLSFYQLSHYLQCGEGHGEFAGVQCSVFESPYPMTMALSVLVTIEMCNALNSLSENQSLLKMPPWSNPWLVGAICLSMALHFLILYVDPLPVVFQIRPLSWPQWVVVLKMSLPVIFMDEALKFLARNWIEPGTDVLFNQAWFSKLPE</sequence>
<dbReference type="Pfam" id="PF08282">
    <property type="entry name" value="Hydrolase_3"/>
    <property type="match status" value="1"/>
</dbReference>
<dbReference type="InterPro" id="IPR044492">
    <property type="entry name" value="P_typ_ATPase_HD_dom"/>
</dbReference>
<evidence type="ECO:0000256" key="19">
    <source>
        <dbReference type="ARBA" id="ARBA00023136"/>
    </source>
</evidence>
<evidence type="ECO:0000313" key="22">
    <source>
        <dbReference type="Ensembl" id="ENSHHUP00000052130.1"/>
    </source>
</evidence>
<dbReference type="Pfam" id="PF00689">
    <property type="entry name" value="Cation_ATPase_C"/>
    <property type="match status" value="1"/>
</dbReference>
<dbReference type="Pfam" id="PF00690">
    <property type="entry name" value="Cation_ATPase_N"/>
    <property type="match status" value="1"/>
</dbReference>
<name>A0A4W5NS63_9TELE</name>
<dbReference type="AlphaFoldDB" id="A0A4W5NS63"/>
<reference evidence="22" key="2">
    <citation type="submission" date="2025-08" db="UniProtKB">
        <authorList>
            <consortium name="Ensembl"/>
        </authorList>
    </citation>
    <scope>IDENTIFICATION</scope>
</reference>
<reference evidence="23" key="1">
    <citation type="submission" date="2018-06" db="EMBL/GenBank/DDBJ databases">
        <title>Genome assembly of Danube salmon.</title>
        <authorList>
            <person name="Macqueen D.J."/>
            <person name="Gundappa M.K."/>
        </authorList>
    </citation>
    <scope>NUCLEOTIDE SEQUENCE [LARGE SCALE GENOMIC DNA]</scope>
</reference>
<keyword evidence="13 20" id="KW-0067">ATP-binding</keyword>
<dbReference type="Gene3D" id="3.40.1110.10">
    <property type="entry name" value="Calcium-transporting ATPase, cytoplasmic domain N"/>
    <property type="match status" value="1"/>
</dbReference>
<dbReference type="SMART" id="SM00831">
    <property type="entry name" value="Cation_ATPase_N"/>
    <property type="match status" value="1"/>
</dbReference>
<dbReference type="FunFam" id="1.20.1110.10:FF:000065">
    <property type="entry name" value="Sarcoplasmic/endoplasmic reticulum calcium ATPase 1"/>
    <property type="match status" value="3"/>
</dbReference>
<evidence type="ECO:0000256" key="2">
    <source>
        <dbReference type="ARBA" id="ARBA00004326"/>
    </source>
</evidence>
<organism evidence="22 23">
    <name type="scientific">Hucho hucho</name>
    <name type="common">huchen</name>
    <dbReference type="NCBI Taxonomy" id="62062"/>
    <lineage>
        <taxon>Eukaryota</taxon>
        <taxon>Metazoa</taxon>
        <taxon>Chordata</taxon>
        <taxon>Craniata</taxon>
        <taxon>Vertebrata</taxon>
        <taxon>Euteleostomi</taxon>
        <taxon>Actinopterygii</taxon>
        <taxon>Neopterygii</taxon>
        <taxon>Teleostei</taxon>
        <taxon>Protacanthopterygii</taxon>
        <taxon>Salmoniformes</taxon>
        <taxon>Salmonidae</taxon>
        <taxon>Salmoninae</taxon>
        <taxon>Hucho</taxon>
    </lineage>
</organism>
<dbReference type="PANTHER" id="PTHR42861">
    <property type="entry name" value="CALCIUM-TRANSPORTING ATPASE"/>
    <property type="match status" value="1"/>
</dbReference>
<protein>
    <recommendedName>
        <fullName evidence="20">Calcium-transporting ATPase</fullName>
        <ecNumber evidence="20">7.2.2.10</ecNumber>
    </recommendedName>
</protein>
<dbReference type="FunFam" id="2.70.150.10:FF:000143">
    <property type="entry name" value="Calcium-transporting ATPase"/>
    <property type="match status" value="1"/>
</dbReference>
<keyword evidence="5 20" id="KW-0813">Transport</keyword>
<dbReference type="SFLD" id="SFLDG00002">
    <property type="entry name" value="C1.7:_P-type_atpase_like"/>
    <property type="match status" value="1"/>
</dbReference>
<keyword evidence="10 20" id="KW-0547">Nucleotide-binding</keyword>
<evidence type="ECO:0000256" key="6">
    <source>
        <dbReference type="ARBA" id="ARBA00022553"/>
    </source>
</evidence>
<comment type="similarity">
    <text evidence="4 20">Belongs to the cation transport ATPase (P-type) (TC 3.A.3) family. Type IIA subfamily.</text>
</comment>
<evidence type="ECO:0000256" key="8">
    <source>
        <dbReference type="ARBA" id="ARBA00022692"/>
    </source>
</evidence>
<keyword evidence="9" id="KW-0479">Metal-binding</keyword>
<feature type="transmembrane region" description="Helical" evidence="20">
    <location>
        <begin position="292"/>
        <end position="315"/>
    </location>
</feature>
<dbReference type="PRINTS" id="PR00120">
    <property type="entry name" value="HATPASE"/>
</dbReference>
<dbReference type="FunFam" id="3.40.1110.10:FF:000003">
    <property type="entry name" value="Calcium-transporting ATPase"/>
    <property type="match status" value="1"/>
</dbReference>
<dbReference type="SUPFAM" id="SSF81653">
    <property type="entry name" value="Calcium ATPase, transduction domain A"/>
    <property type="match status" value="1"/>
</dbReference>
<keyword evidence="15" id="KW-0703">Sarcoplasmic reticulum</keyword>
<dbReference type="InterPro" id="IPR036412">
    <property type="entry name" value="HAD-like_sf"/>
</dbReference>
<keyword evidence="11" id="KW-0256">Endoplasmic reticulum</keyword>
<dbReference type="Pfam" id="PF00122">
    <property type="entry name" value="E1-E2_ATPase"/>
    <property type="match status" value="1"/>
</dbReference>
<comment type="subcellular location">
    <subcellularLocation>
        <location evidence="3">Endoplasmic reticulum membrane</location>
        <topology evidence="3">Multi-pass membrane protein</topology>
    </subcellularLocation>
    <subcellularLocation>
        <location evidence="20">Membrane</location>
        <topology evidence="20">Multi-pass membrane protein</topology>
    </subcellularLocation>
    <subcellularLocation>
        <location evidence="2">Sarcoplasmic reticulum membrane</location>
        <topology evidence="2">Multi-pass membrane protein</topology>
    </subcellularLocation>
</comment>
<evidence type="ECO:0000313" key="23">
    <source>
        <dbReference type="Proteomes" id="UP000314982"/>
    </source>
</evidence>
<keyword evidence="23" id="KW-1185">Reference proteome</keyword>
<evidence type="ECO:0000256" key="20">
    <source>
        <dbReference type="RuleBase" id="RU361146"/>
    </source>
</evidence>
<evidence type="ECO:0000256" key="18">
    <source>
        <dbReference type="ARBA" id="ARBA00023065"/>
    </source>
</evidence>
<feature type="transmembrane region" description="Helical" evidence="20">
    <location>
        <begin position="761"/>
        <end position="782"/>
    </location>
</feature>
<dbReference type="GO" id="GO:0005388">
    <property type="term" value="F:P-type calcium transporter activity"/>
    <property type="evidence" value="ECO:0007669"/>
    <property type="project" value="UniProtKB-EC"/>
</dbReference>
<dbReference type="GO" id="GO:0033017">
    <property type="term" value="C:sarcoplasmic reticulum membrane"/>
    <property type="evidence" value="ECO:0007669"/>
    <property type="project" value="UniProtKB-SubCell"/>
</dbReference>
<dbReference type="SUPFAM" id="SSF81660">
    <property type="entry name" value="Metal cation-transporting ATPase, ATP-binding domain N"/>
    <property type="match status" value="1"/>
</dbReference>
<dbReference type="GO" id="GO:0046872">
    <property type="term" value="F:metal ion binding"/>
    <property type="evidence" value="ECO:0007669"/>
    <property type="project" value="UniProtKB-KW"/>
</dbReference>
<dbReference type="Pfam" id="PF13246">
    <property type="entry name" value="Cation_ATPase"/>
    <property type="match status" value="1"/>
</dbReference>
<feature type="transmembrane region" description="Helical" evidence="20">
    <location>
        <begin position="794"/>
        <end position="813"/>
    </location>
</feature>
<dbReference type="GO" id="GO:0016887">
    <property type="term" value="F:ATP hydrolysis activity"/>
    <property type="evidence" value="ECO:0007669"/>
    <property type="project" value="InterPro"/>
</dbReference>
<dbReference type="GO" id="GO:0005524">
    <property type="term" value="F:ATP binding"/>
    <property type="evidence" value="ECO:0007669"/>
    <property type="project" value="UniProtKB-KW"/>
</dbReference>
<feature type="transmembrane region" description="Helical" evidence="20">
    <location>
        <begin position="78"/>
        <end position="101"/>
    </location>
</feature>
<dbReference type="EC" id="7.2.2.10" evidence="20"/>
<dbReference type="NCBIfam" id="TIGR01116">
    <property type="entry name" value="ATPase-IIA1_Ca"/>
    <property type="match status" value="1"/>
</dbReference>
<comment type="function">
    <text evidence="20">Catalyzes the hydrolysis of ATP coupled with the transport of calcium.</text>
</comment>
<dbReference type="PRINTS" id="PR00119">
    <property type="entry name" value="CATATPASE"/>
</dbReference>
<dbReference type="SFLD" id="SFLDF00027">
    <property type="entry name" value="p-type_atpase"/>
    <property type="match status" value="1"/>
</dbReference>
<evidence type="ECO:0000256" key="15">
    <source>
        <dbReference type="ARBA" id="ARBA00022951"/>
    </source>
</evidence>
<dbReference type="FunFam" id="3.40.50.1000:FF:000005">
    <property type="entry name" value="Calcium-transporting ATPase 1"/>
    <property type="match status" value="1"/>
</dbReference>
<dbReference type="Gene3D" id="1.20.1110.10">
    <property type="entry name" value="Calcium-transporting ATPase, transmembrane domain"/>
    <property type="match status" value="1"/>
</dbReference>
<evidence type="ECO:0000256" key="10">
    <source>
        <dbReference type="ARBA" id="ARBA00022741"/>
    </source>
</evidence>
<accession>A0A4W5NS63</accession>
<keyword evidence="17 20" id="KW-1133">Transmembrane helix</keyword>
<dbReference type="InterPro" id="IPR008250">
    <property type="entry name" value="ATPase_P-typ_transduc_dom_A_sf"/>
</dbReference>
<evidence type="ECO:0000256" key="3">
    <source>
        <dbReference type="ARBA" id="ARBA00004477"/>
    </source>
</evidence>
<dbReference type="InterPro" id="IPR005782">
    <property type="entry name" value="P-type_ATPase_IIA"/>
</dbReference>
<proteinExistence type="inferred from homology"/>
<dbReference type="SUPFAM" id="SSF56784">
    <property type="entry name" value="HAD-like"/>
    <property type="match status" value="1"/>
</dbReference>
<reference evidence="22" key="3">
    <citation type="submission" date="2025-09" db="UniProtKB">
        <authorList>
            <consortium name="Ensembl"/>
        </authorList>
    </citation>
    <scope>IDENTIFICATION</scope>
</reference>
<evidence type="ECO:0000256" key="14">
    <source>
        <dbReference type="ARBA" id="ARBA00022842"/>
    </source>
</evidence>
<evidence type="ECO:0000259" key="21">
    <source>
        <dbReference type="SMART" id="SM00831"/>
    </source>
</evidence>